<accession>A0A176VBB4</accession>
<keyword evidence="3" id="KW-1185">Reference proteome</keyword>
<comment type="caution">
    <text evidence="2">The sequence shown here is derived from an EMBL/GenBank/DDBJ whole genome shotgun (WGS) entry which is preliminary data.</text>
</comment>
<dbReference type="PANTHER" id="PTHR35759">
    <property type="entry name" value="BNAA09G03860D PROTEIN"/>
    <property type="match status" value="1"/>
</dbReference>
<dbReference type="AlphaFoldDB" id="A0A176VBB4"/>
<dbReference type="PANTHER" id="PTHR35759:SF1">
    <property type="entry name" value="OS07G0673000 PROTEIN"/>
    <property type="match status" value="1"/>
</dbReference>
<protein>
    <submittedName>
        <fullName evidence="2">Uncharacterized protein</fullName>
    </submittedName>
</protein>
<organism evidence="2 3">
    <name type="scientific">Marchantia polymorpha subsp. ruderalis</name>
    <dbReference type="NCBI Taxonomy" id="1480154"/>
    <lineage>
        <taxon>Eukaryota</taxon>
        <taxon>Viridiplantae</taxon>
        <taxon>Streptophyta</taxon>
        <taxon>Embryophyta</taxon>
        <taxon>Marchantiophyta</taxon>
        <taxon>Marchantiopsida</taxon>
        <taxon>Marchantiidae</taxon>
        <taxon>Marchantiales</taxon>
        <taxon>Marchantiaceae</taxon>
        <taxon>Marchantia</taxon>
    </lineage>
</organism>
<dbReference type="Proteomes" id="UP000077202">
    <property type="component" value="Unassembled WGS sequence"/>
</dbReference>
<proteinExistence type="predicted"/>
<feature type="chain" id="PRO_5008051723" evidence="1">
    <location>
        <begin position="26"/>
        <end position="447"/>
    </location>
</feature>
<feature type="signal peptide" evidence="1">
    <location>
        <begin position="1"/>
        <end position="25"/>
    </location>
</feature>
<dbReference type="EMBL" id="LVLJ01004128">
    <property type="protein sequence ID" value="OAE18189.1"/>
    <property type="molecule type" value="Genomic_DNA"/>
</dbReference>
<reference evidence="2" key="1">
    <citation type="submission" date="2016-03" db="EMBL/GenBank/DDBJ databases">
        <title>Mechanisms controlling the formation of the plant cell surface in tip-growing cells are functionally conserved among land plants.</title>
        <authorList>
            <person name="Honkanen S."/>
            <person name="Jones V.A."/>
            <person name="Morieri G."/>
            <person name="Champion C."/>
            <person name="Hetherington A.J."/>
            <person name="Kelly S."/>
            <person name="Saint-Marcoux D."/>
            <person name="Proust H."/>
            <person name="Prescott H."/>
            <person name="Dolan L."/>
        </authorList>
    </citation>
    <scope>NUCLEOTIDE SEQUENCE [LARGE SCALE GENOMIC DNA]</scope>
    <source>
        <tissue evidence="2">Whole gametophyte</tissue>
    </source>
</reference>
<sequence length="447" mass="50144">MIRDCRSLLLIVVGMLVLSLSFSCAEWTPRAAAAGGRANQNESTKRRLLFQEEKVASEVGRKSGWRSVSSSLSRELQIKDEDYPDQDDASRRKCASDLFSLFGGEEAESSVELSRAEELRACVRSLVPSSPFLVADSQGSVGYEYLHSEVGIENLSNDLGRLINSPPAAVLQLARSCVEWGGDLSIVLNQLESSTYAIPDVEQMNEDSCSLTKFDVGRRFKTPEINEYLTFLFRTIEKLAPSVGLNISLSRYDLFHGHMFTAHNTGRLGILFHAREFPAYDEKRFPLNLGFCQKGSKVPYDQTMSLRNIVWLAPMPDCSQTDRTCSRNWLAPGFLFVLDTTETGILGRELVPWYLDIVHTVQEEDLGDLWSKRSVSLNVGPRKVVLEDMAPGGCVFESVQYVDRWNRATCIVLYRWKSGGAVELEFSSNNPLLRFSFVEDNIPSEKS</sequence>
<evidence type="ECO:0000256" key="1">
    <source>
        <dbReference type="SAM" id="SignalP"/>
    </source>
</evidence>
<evidence type="ECO:0000313" key="2">
    <source>
        <dbReference type="EMBL" id="OAE18189.1"/>
    </source>
</evidence>
<keyword evidence="1" id="KW-0732">Signal</keyword>
<evidence type="ECO:0000313" key="3">
    <source>
        <dbReference type="Proteomes" id="UP000077202"/>
    </source>
</evidence>
<dbReference type="PROSITE" id="PS51257">
    <property type="entry name" value="PROKAR_LIPOPROTEIN"/>
    <property type="match status" value="1"/>
</dbReference>
<name>A0A176VBB4_MARPO</name>
<gene>
    <name evidence="2" type="ORF">AXG93_406s1570</name>
</gene>